<organism evidence="2 3">
    <name type="scientific">Zooshikella harenae</name>
    <dbReference type="NCBI Taxonomy" id="2827238"/>
    <lineage>
        <taxon>Bacteria</taxon>
        <taxon>Pseudomonadati</taxon>
        <taxon>Pseudomonadota</taxon>
        <taxon>Gammaproteobacteria</taxon>
        <taxon>Oceanospirillales</taxon>
        <taxon>Zooshikellaceae</taxon>
        <taxon>Zooshikella</taxon>
    </lineage>
</organism>
<evidence type="ECO:0000313" key="3">
    <source>
        <dbReference type="Proteomes" id="UP000690515"/>
    </source>
</evidence>
<gene>
    <name evidence="2" type="ORF">KCG35_23105</name>
</gene>
<feature type="region of interest" description="Disordered" evidence="1">
    <location>
        <begin position="1"/>
        <end position="26"/>
    </location>
</feature>
<evidence type="ECO:0000256" key="1">
    <source>
        <dbReference type="SAM" id="MobiDB-lite"/>
    </source>
</evidence>
<protein>
    <submittedName>
        <fullName evidence="2">Uncharacterized protein</fullName>
    </submittedName>
</protein>
<dbReference type="RefSeq" id="WP_215822222.1">
    <property type="nucleotide sequence ID" value="NZ_JAGSOY010000123.1"/>
</dbReference>
<dbReference type="EMBL" id="JAGSOY010000123">
    <property type="protein sequence ID" value="MBU2713947.1"/>
    <property type="molecule type" value="Genomic_DNA"/>
</dbReference>
<dbReference type="Proteomes" id="UP000690515">
    <property type="component" value="Unassembled WGS sequence"/>
</dbReference>
<evidence type="ECO:0000313" key="2">
    <source>
        <dbReference type="EMBL" id="MBU2713947.1"/>
    </source>
</evidence>
<accession>A0ABS5ZIP2</accession>
<sequence>MIEDGVAVRGCETGAGSTASSRDQDWSSAAGRTNKFMHGISTIYTHHKLFLYAIALKLLHVLKPTL</sequence>
<name>A0ABS5ZIP2_9GAMM</name>
<keyword evidence="3" id="KW-1185">Reference proteome</keyword>
<comment type="caution">
    <text evidence="2">The sequence shown here is derived from an EMBL/GenBank/DDBJ whole genome shotgun (WGS) entry which is preliminary data.</text>
</comment>
<reference evidence="2 3" key="1">
    <citation type="submission" date="2021-04" db="EMBL/GenBank/DDBJ databases">
        <authorList>
            <person name="Pira H."/>
            <person name="Risdian C."/>
            <person name="Wink J."/>
        </authorList>
    </citation>
    <scope>NUCLEOTIDE SEQUENCE [LARGE SCALE GENOMIC DNA]</scope>
    <source>
        <strain evidence="2 3">WH53</strain>
    </source>
</reference>
<feature type="compositionally biased region" description="Polar residues" evidence="1">
    <location>
        <begin position="15"/>
        <end position="26"/>
    </location>
</feature>
<proteinExistence type="predicted"/>